<dbReference type="InterPro" id="IPR022641">
    <property type="entry name" value="CheR_N"/>
</dbReference>
<feature type="binding site" evidence="6">
    <location>
        <position position="90"/>
    </location>
    <ligand>
        <name>S-adenosyl-L-methionine</name>
        <dbReference type="ChEBI" id="CHEBI:59789"/>
    </ligand>
</feature>
<comment type="caution">
    <text evidence="8">The sequence shown here is derived from an EMBL/GenBank/DDBJ whole genome shotgun (WGS) entry which is preliminary data.</text>
</comment>
<evidence type="ECO:0000256" key="6">
    <source>
        <dbReference type="PIRSR" id="PIRSR000410-1"/>
    </source>
</evidence>
<comment type="function">
    <text evidence="5">Methylation of the membrane-bound methyl-accepting chemotaxis proteins (MCP) to form gamma-glutamyl methyl ester residues in MCP.</text>
</comment>
<evidence type="ECO:0000313" key="9">
    <source>
        <dbReference type="EMBL" id="SDW28408.1"/>
    </source>
</evidence>
<keyword evidence="3 5" id="KW-0808">Transferase</keyword>
<feature type="domain" description="CheR-type methyltransferase" evidence="7">
    <location>
        <begin position="13"/>
        <end position="288"/>
    </location>
</feature>
<accession>A0AAN4UP64</accession>
<dbReference type="PROSITE" id="PS50123">
    <property type="entry name" value="CHER"/>
    <property type="match status" value="1"/>
</dbReference>
<feature type="binding site" evidence="6">
    <location>
        <position position="160"/>
    </location>
    <ligand>
        <name>S-adenosyl-L-methionine</name>
        <dbReference type="ChEBI" id="CHEBI:59789"/>
    </ligand>
</feature>
<dbReference type="InterPro" id="IPR026024">
    <property type="entry name" value="Chemotaxis_MeTrfase_CheR"/>
</dbReference>
<evidence type="ECO:0000256" key="5">
    <source>
        <dbReference type="PIRNR" id="PIRNR000410"/>
    </source>
</evidence>
<evidence type="ECO:0000259" key="7">
    <source>
        <dbReference type="PROSITE" id="PS50123"/>
    </source>
</evidence>
<evidence type="ECO:0000313" key="11">
    <source>
        <dbReference type="Proteomes" id="UP000634647"/>
    </source>
</evidence>
<dbReference type="PANTHER" id="PTHR24422">
    <property type="entry name" value="CHEMOTAXIS PROTEIN METHYLTRANSFERASE"/>
    <property type="match status" value="1"/>
</dbReference>
<evidence type="ECO:0000256" key="4">
    <source>
        <dbReference type="ARBA" id="ARBA00022691"/>
    </source>
</evidence>
<dbReference type="PIRSF" id="PIRSF000410">
    <property type="entry name" value="CheR"/>
    <property type="match status" value="1"/>
</dbReference>
<proteinExistence type="predicted"/>
<feature type="binding site" evidence="6">
    <location>
        <position position="92"/>
    </location>
    <ligand>
        <name>S-adenosyl-L-methionine</name>
        <dbReference type="ChEBI" id="CHEBI:59789"/>
    </ligand>
</feature>
<evidence type="ECO:0000313" key="10">
    <source>
        <dbReference type="Proteomes" id="UP000199541"/>
    </source>
</evidence>
<feature type="binding site" evidence="6">
    <location>
        <position position="134"/>
    </location>
    <ligand>
        <name>S-adenosyl-L-methionine</name>
        <dbReference type="ChEBI" id="CHEBI:59789"/>
    </ligand>
</feature>
<dbReference type="InterPro" id="IPR029063">
    <property type="entry name" value="SAM-dependent_MTases_sf"/>
</dbReference>
<organism evidence="8 11">
    <name type="scientific">Allgaiera indica</name>
    <dbReference type="NCBI Taxonomy" id="765699"/>
    <lineage>
        <taxon>Bacteria</taxon>
        <taxon>Pseudomonadati</taxon>
        <taxon>Pseudomonadota</taxon>
        <taxon>Alphaproteobacteria</taxon>
        <taxon>Rhodobacterales</taxon>
        <taxon>Paracoccaceae</taxon>
        <taxon>Allgaiera</taxon>
    </lineage>
</organism>
<dbReference type="AlphaFoldDB" id="A0AAN4UP64"/>
<reference evidence="8" key="1">
    <citation type="journal article" date="2014" name="Int. J. Syst. Evol. Microbiol.">
        <title>Complete genome sequence of Corynebacterium casei LMG S-19264T (=DSM 44701T), isolated from a smear-ripened cheese.</title>
        <authorList>
            <consortium name="US DOE Joint Genome Institute (JGI-PGF)"/>
            <person name="Walter F."/>
            <person name="Albersmeier A."/>
            <person name="Kalinowski J."/>
            <person name="Ruckert C."/>
        </authorList>
    </citation>
    <scope>NUCLEOTIDE SEQUENCE</scope>
    <source>
        <strain evidence="8">CGMCC 1.10859</strain>
    </source>
</reference>
<sequence>MIQSSSIGARADSLAREFLYTTEDFNRIADLCYERAGILLPPAKQDHVYSRLSRRLRSLGLKSFDAYLKQLTGPNGVEEQRQMISALTTNVTRFFREPHHFEHLRTEVLPELAARARAGGRVRLWSAGCASGEEPYSLAFTVLRALPDAAKYDVRILATDIDPEVLAAASSGIYSEGAAHDLPDWVDHTMASREPDALKIAPSVRRLVDFRPLNLIRPFPMKGPFDVIFCRNVAIYFDVPTQAVVWNSFIGVLQPGSQMYIGHSERPPHALVTRFTPNCITGYRLNDPDRPATSERRK</sequence>
<gene>
    <name evidence="8" type="ORF">GCM10008024_06360</name>
    <name evidence="9" type="ORF">SAMN05444006_102239</name>
</gene>
<dbReference type="EMBL" id="FNOB01000002">
    <property type="protein sequence ID" value="SDW28408.1"/>
    <property type="molecule type" value="Genomic_DNA"/>
</dbReference>
<dbReference type="InterPro" id="IPR050903">
    <property type="entry name" value="Bact_Chemotaxis_MeTrfase"/>
</dbReference>
<protein>
    <recommendedName>
        <fullName evidence="5">Chemotaxis protein methyltransferase</fullName>
        <ecNumber evidence="5">2.1.1.80</ecNumber>
    </recommendedName>
</protein>
<feature type="binding site" evidence="6">
    <location>
        <position position="96"/>
    </location>
    <ligand>
        <name>S-adenosyl-L-methionine</name>
        <dbReference type="ChEBI" id="CHEBI:59789"/>
    </ligand>
</feature>
<reference evidence="9 10" key="2">
    <citation type="submission" date="2016-10" db="EMBL/GenBank/DDBJ databases">
        <authorList>
            <person name="Varghese N."/>
            <person name="Submissions S."/>
        </authorList>
    </citation>
    <scope>NUCLEOTIDE SEQUENCE [LARGE SCALE GENOMIC DNA]</scope>
    <source>
        <strain evidence="9 10">DSM 24802</strain>
    </source>
</reference>
<dbReference type="SUPFAM" id="SSF47757">
    <property type="entry name" value="Chemotaxis receptor methyltransferase CheR, N-terminal domain"/>
    <property type="match status" value="1"/>
</dbReference>
<dbReference type="Proteomes" id="UP000199541">
    <property type="component" value="Unassembled WGS sequence"/>
</dbReference>
<dbReference type="Gene3D" id="3.40.50.150">
    <property type="entry name" value="Vaccinia Virus protein VP39"/>
    <property type="match status" value="1"/>
</dbReference>
<evidence type="ECO:0000313" key="8">
    <source>
        <dbReference type="EMBL" id="GHD99346.1"/>
    </source>
</evidence>
<dbReference type="GO" id="GO:0008983">
    <property type="term" value="F:protein-glutamate O-methyltransferase activity"/>
    <property type="evidence" value="ECO:0007669"/>
    <property type="project" value="UniProtKB-EC"/>
</dbReference>
<reference evidence="8" key="3">
    <citation type="submission" date="2023-06" db="EMBL/GenBank/DDBJ databases">
        <authorList>
            <person name="Sun Q."/>
            <person name="Zhou Y."/>
        </authorList>
    </citation>
    <scope>NUCLEOTIDE SEQUENCE</scope>
    <source>
        <strain evidence="8">CGMCC 1.10859</strain>
    </source>
</reference>
<feature type="binding site" evidence="6">
    <location>
        <begin position="214"/>
        <end position="215"/>
    </location>
    <ligand>
        <name>S-adenosyl-L-methionine</name>
        <dbReference type="ChEBI" id="CHEBI:59789"/>
    </ligand>
</feature>
<evidence type="ECO:0000256" key="3">
    <source>
        <dbReference type="ARBA" id="ARBA00022679"/>
    </source>
</evidence>
<dbReference type="EC" id="2.1.1.80" evidence="5"/>
<dbReference type="SUPFAM" id="SSF53335">
    <property type="entry name" value="S-adenosyl-L-methionine-dependent methyltransferases"/>
    <property type="match status" value="1"/>
</dbReference>
<dbReference type="EMBL" id="BNAB01000002">
    <property type="protein sequence ID" value="GHD99346.1"/>
    <property type="molecule type" value="Genomic_DNA"/>
</dbReference>
<keyword evidence="10" id="KW-1185">Reference proteome</keyword>
<dbReference type="Gene3D" id="1.10.155.10">
    <property type="entry name" value="Chemotaxis receptor methyltransferase CheR, N-terminal domain"/>
    <property type="match status" value="1"/>
</dbReference>
<dbReference type="InterPro" id="IPR022642">
    <property type="entry name" value="CheR_C"/>
</dbReference>
<evidence type="ECO:0000256" key="1">
    <source>
        <dbReference type="ARBA" id="ARBA00001541"/>
    </source>
</evidence>
<keyword evidence="2 5" id="KW-0489">Methyltransferase</keyword>
<dbReference type="Pfam" id="PF01739">
    <property type="entry name" value="CheR"/>
    <property type="match status" value="1"/>
</dbReference>
<dbReference type="PRINTS" id="PR00996">
    <property type="entry name" value="CHERMTFRASE"/>
</dbReference>
<comment type="catalytic activity">
    <reaction evidence="1 5">
        <text>L-glutamyl-[protein] + S-adenosyl-L-methionine = [protein]-L-glutamate 5-O-methyl ester + S-adenosyl-L-homocysteine</text>
        <dbReference type="Rhea" id="RHEA:24452"/>
        <dbReference type="Rhea" id="RHEA-COMP:10208"/>
        <dbReference type="Rhea" id="RHEA-COMP:10311"/>
        <dbReference type="ChEBI" id="CHEBI:29973"/>
        <dbReference type="ChEBI" id="CHEBI:57856"/>
        <dbReference type="ChEBI" id="CHEBI:59789"/>
        <dbReference type="ChEBI" id="CHEBI:82795"/>
        <dbReference type="EC" id="2.1.1.80"/>
    </reaction>
</comment>
<dbReference type="Proteomes" id="UP000634647">
    <property type="component" value="Unassembled WGS sequence"/>
</dbReference>
<dbReference type="RefSeq" id="WP_051646013.1">
    <property type="nucleotide sequence ID" value="NZ_BNAB01000002.1"/>
</dbReference>
<feature type="binding site" evidence="6">
    <location>
        <begin position="231"/>
        <end position="232"/>
    </location>
    <ligand>
        <name>S-adenosyl-L-methionine</name>
        <dbReference type="ChEBI" id="CHEBI:59789"/>
    </ligand>
</feature>
<dbReference type="PANTHER" id="PTHR24422:SF19">
    <property type="entry name" value="CHEMOTAXIS PROTEIN METHYLTRANSFERASE"/>
    <property type="match status" value="1"/>
</dbReference>
<dbReference type="GO" id="GO:0032259">
    <property type="term" value="P:methylation"/>
    <property type="evidence" value="ECO:0007669"/>
    <property type="project" value="UniProtKB-KW"/>
</dbReference>
<name>A0AAN4UP64_9RHOB</name>
<dbReference type="InterPro" id="IPR036804">
    <property type="entry name" value="CheR_N_sf"/>
</dbReference>
<dbReference type="SMART" id="SM00138">
    <property type="entry name" value="MeTrc"/>
    <property type="match status" value="1"/>
</dbReference>
<keyword evidence="4 5" id="KW-0949">S-adenosyl-L-methionine</keyword>
<dbReference type="InterPro" id="IPR000780">
    <property type="entry name" value="CheR_MeTrfase"/>
</dbReference>
<evidence type="ECO:0000256" key="2">
    <source>
        <dbReference type="ARBA" id="ARBA00022603"/>
    </source>
</evidence>
<dbReference type="Pfam" id="PF03705">
    <property type="entry name" value="CheR_N"/>
    <property type="match status" value="1"/>
</dbReference>